<organism evidence="1 2">
    <name type="scientific">Shewanella algae</name>
    <dbReference type="NCBI Taxonomy" id="38313"/>
    <lineage>
        <taxon>Bacteria</taxon>
        <taxon>Pseudomonadati</taxon>
        <taxon>Pseudomonadota</taxon>
        <taxon>Gammaproteobacteria</taxon>
        <taxon>Alteromonadales</taxon>
        <taxon>Shewanellaceae</taxon>
        <taxon>Shewanella</taxon>
    </lineage>
</organism>
<evidence type="ECO:0000313" key="1">
    <source>
        <dbReference type="EMBL" id="SUJ02086.1"/>
    </source>
</evidence>
<name>A0A380BKS4_9GAMM</name>
<dbReference type="Proteomes" id="UP000254069">
    <property type="component" value="Unassembled WGS sequence"/>
</dbReference>
<evidence type="ECO:0000313" key="2">
    <source>
        <dbReference type="Proteomes" id="UP000254069"/>
    </source>
</evidence>
<reference evidence="1 2" key="1">
    <citation type="submission" date="2018-06" db="EMBL/GenBank/DDBJ databases">
        <authorList>
            <consortium name="Pathogen Informatics"/>
            <person name="Doyle S."/>
        </authorList>
    </citation>
    <scope>NUCLEOTIDE SEQUENCE [LARGE SCALE GENOMIC DNA]</scope>
    <source>
        <strain evidence="1 2">NCTC10738</strain>
    </source>
</reference>
<dbReference type="AlphaFoldDB" id="A0A380BKS4"/>
<keyword evidence="2" id="KW-1185">Reference proteome</keyword>
<protein>
    <submittedName>
        <fullName evidence="1">Uncharacterized protein</fullName>
    </submittedName>
</protein>
<proteinExistence type="predicted"/>
<accession>A0A380BKS4</accession>
<gene>
    <name evidence="1" type="ORF">NCTC10738_03418</name>
</gene>
<dbReference type="EMBL" id="UGYO01000002">
    <property type="protein sequence ID" value="SUJ02086.1"/>
    <property type="molecule type" value="Genomic_DNA"/>
</dbReference>
<sequence>MSRDQNFQQPGRGPAAGIILGLPDFEAALQEQAFELDKILYFIVAPFHQSHLPQSVQHRLFLTLIDLVLMGSRQAPLFGERSDDLPWGIDAQGTVLLLKLYGFALVTCYKYHPLAPGSIDTDRDLVLQLTGQHSSNIIGLGQTVVHLATIQRPSVQTGIESADIAFDIDDIHAPLADHQSIHLHRLPGLSRDLNIGQQQIIFG</sequence>